<evidence type="ECO:0000256" key="1">
    <source>
        <dbReference type="ARBA" id="ARBA00004496"/>
    </source>
</evidence>
<keyword evidence="7 8" id="KW-0687">Ribonucleoprotein</keyword>
<sequence length="259" mass="29408">MFHNSRKEGQVSVTVKRYDGRTRPYPKPRKLKNGKMSKVEPLPEPEEYSCLLRAKTRDKKISTVVSAADALKFQLQFAQFLQRNTLLHTQHSPLARATLNAHSLSLSLSFDTLTLSFTSNSQLASLSVSSTRHSLLCLSLRATSHISLFTRDFYFSLKHTRATLSLILQRAHSLFSLNTAHYLSLFYTRINSAHTFFYHAHTLSLTRAHSLSHTRHTRARLLSLIRALKRAHSLSTRNSLSHTRTLSLSLSHTLSLTRG</sequence>
<comment type="similarity">
    <text evidence="2 8">Belongs to the SRP14 family.</text>
</comment>
<dbReference type="STRING" id="6689.A0A3R7MLQ5"/>
<evidence type="ECO:0000256" key="2">
    <source>
        <dbReference type="ARBA" id="ARBA00010349"/>
    </source>
</evidence>
<comment type="subcellular location">
    <subcellularLocation>
        <location evidence="1 8">Cytoplasm</location>
    </subcellularLocation>
</comment>
<dbReference type="GO" id="GO:0008312">
    <property type="term" value="F:7S RNA binding"/>
    <property type="evidence" value="ECO:0007669"/>
    <property type="project" value="UniProtKB-UniRule"/>
</dbReference>
<reference evidence="10 11" key="2">
    <citation type="submission" date="2019-01" db="EMBL/GenBank/DDBJ databases">
        <title>The decoding of complex shrimp genome reveals the adaptation for benthos swimmer, frequently molting mechanism and breeding impact on genome.</title>
        <authorList>
            <person name="Sun Y."/>
            <person name="Gao Y."/>
            <person name="Yu Y."/>
        </authorList>
    </citation>
    <scope>NUCLEOTIDE SEQUENCE [LARGE SCALE GENOMIC DNA]</scope>
    <source>
        <tissue evidence="10">Muscle</tissue>
    </source>
</reference>
<keyword evidence="11" id="KW-1185">Reference proteome</keyword>
<feature type="compositionally biased region" description="Basic residues" evidence="9">
    <location>
        <begin position="24"/>
        <end position="35"/>
    </location>
</feature>
<comment type="caution">
    <text evidence="10">The sequence shown here is derived from an EMBL/GenBank/DDBJ whole genome shotgun (WGS) entry which is preliminary data.</text>
</comment>
<evidence type="ECO:0000313" key="10">
    <source>
        <dbReference type="EMBL" id="ROT80191.1"/>
    </source>
</evidence>
<name>A0A3R7MLQ5_PENVA</name>
<evidence type="ECO:0000256" key="5">
    <source>
        <dbReference type="ARBA" id="ARBA00022884"/>
    </source>
</evidence>
<proteinExistence type="inferred from homology"/>
<keyword evidence="6 8" id="KW-0733">Signal recognition particle</keyword>
<reference evidence="10 11" key="1">
    <citation type="submission" date="2018-04" db="EMBL/GenBank/DDBJ databases">
        <authorList>
            <person name="Zhang X."/>
            <person name="Yuan J."/>
            <person name="Li F."/>
            <person name="Xiang J."/>
        </authorList>
    </citation>
    <scope>NUCLEOTIDE SEQUENCE [LARGE SCALE GENOMIC DNA]</scope>
    <source>
        <tissue evidence="10">Muscle</tissue>
    </source>
</reference>
<evidence type="ECO:0000256" key="9">
    <source>
        <dbReference type="SAM" id="MobiDB-lite"/>
    </source>
</evidence>
<keyword evidence="5 8" id="KW-0694">RNA-binding</keyword>
<comment type="subunit">
    <text evidence="8">Heterodimer with SRP9; binds RNA as heterodimer. Component of a signal recognition particle (SRP) complex that consists of a 7SL RNA molecule of 300 nucleotides and six protein subunits: SRP72, SRP68, SRP54, SRP19, SRP14 and SRP9.</text>
</comment>
<keyword evidence="4 8" id="KW-0963">Cytoplasm</keyword>
<dbReference type="Pfam" id="PF02290">
    <property type="entry name" value="SRP14"/>
    <property type="match status" value="1"/>
</dbReference>
<evidence type="ECO:0000256" key="3">
    <source>
        <dbReference type="ARBA" id="ARBA00017926"/>
    </source>
</evidence>
<organism evidence="10 11">
    <name type="scientific">Penaeus vannamei</name>
    <name type="common">Whiteleg shrimp</name>
    <name type="synonym">Litopenaeus vannamei</name>
    <dbReference type="NCBI Taxonomy" id="6689"/>
    <lineage>
        <taxon>Eukaryota</taxon>
        <taxon>Metazoa</taxon>
        <taxon>Ecdysozoa</taxon>
        <taxon>Arthropoda</taxon>
        <taxon>Crustacea</taxon>
        <taxon>Multicrustacea</taxon>
        <taxon>Malacostraca</taxon>
        <taxon>Eumalacostraca</taxon>
        <taxon>Eucarida</taxon>
        <taxon>Decapoda</taxon>
        <taxon>Dendrobranchiata</taxon>
        <taxon>Penaeoidea</taxon>
        <taxon>Penaeidae</taxon>
        <taxon>Penaeus</taxon>
    </lineage>
</organism>
<protein>
    <recommendedName>
        <fullName evidence="3 8">Signal recognition particle 14 kDa protein</fullName>
        <shortName evidence="8">SRP14</shortName>
    </recommendedName>
</protein>
<dbReference type="PANTHER" id="PTHR12013">
    <property type="entry name" value="SIGNAL RECOGNITION PARTICLE 14 KD PROTEIN"/>
    <property type="match status" value="1"/>
</dbReference>
<dbReference type="Proteomes" id="UP000283509">
    <property type="component" value="Unassembled WGS sequence"/>
</dbReference>
<gene>
    <name evidence="10" type="ORF">C7M84_001081</name>
</gene>
<dbReference type="AlphaFoldDB" id="A0A3R7MLQ5"/>
<evidence type="ECO:0000256" key="8">
    <source>
        <dbReference type="RuleBase" id="RU368100"/>
    </source>
</evidence>
<feature type="region of interest" description="Disordered" evidence="9">
    <location>
        <begin position="1"/>
        <end position="40"/>
    </location>
</feature>
<evidence type="ECO:0000313" key="11">
    <source>
        <dbReference type="Proteomes" id="UP000283509"/>
    </source>
</evidence>
<evidence type="ECO:0000256" key="6">
    <source>
        <dbReference type="ARBA" id="ARBA00023135"/>
    </source>
</evidence>
<dbReference type="GO" id="GO:0006614">
    <property type="term" value="P:SRP-dependent cotranslational protein targeting to membrane"/>
    <property type="evidence" value="ECO:0007669"/>
    <property type="project" value="UniProtKB-UniRule"/>
</dbReference>
<dbReference type="GO" id="GO:0005786">
    <property type="term" value="C:signal recognition particle, endoplasmic reticulum targeting"/>
    <property type="evidence" value="ECO:0007669"/>
    <property type="project" value="UniProtKB-UniRule"/>
</dbReference>
<evidence type="ECO:0000256" key="7">
    <source>
        <dbReference type="ARBA" id="ARBA00023274"/>
    </source>
</evidence>
<evidence type="ECO:0000256" key="4">
    <source>
        <dbReference type="ARBA" id="ARBA00022490"/>
    </source>
</evidence>
<dbReference type="Gene3D" id="3.30.720.10">
    <property type="entry name" value="Signal recognition particle alu RNA binding heterodimer, srp9/1"/>
    <property type="match status" value="1"/>
</dbReference>
<dbReference type="SUPFAM" id="SSF54762">
    <property type="entry name" value="Signal recognition particle alu RNA binding heterodimer, SRP9/14"/>
    <property type="match status" value="1"/>
</dbReference>
<dbReference type="OrthoDB" id="19209at2759"/>
<dbReference type="InterPro" id="IPR003210">
    <property type="entry name" value="Signal_recog_particle_SRP14"/>
</dbReference>
<dbReference type="EMBL" id="QCYY01001144">
    <property type="protein sequence ID" value="ROT80191.1"/>
    <property type="molecule type" value="Genomic_DNA"/>
</dbReference>
<dbReference type="GO" id="GO:0030942">
    <property type="term" value="F:endoplasmic reticulum signal peptide binding"/>
    <property type="evidence" value="ECO:0007669"/>
    <property type="project" value="UniProtKB-UniRule"/>
</dbReference>
<accession>A0A3R7MLQ5</accession>
<comment type="function">
    <text evidence="8">Component of the signal recognition particle (SRP) complex, a ribonucleoprotein complex that mediates the cotranslational targeting of secretory and membrane proteins to the endoplasmic reticulum (ER). SRP9 together with SRP14 and the Alu portion of the SRP RNA, constitutes the elongation arrest domain of SRP. The complex of SRP9 and SRP14 is required for SRP RNA binding.</text>
</comment>
<dbReference type="InterPro" id="IPR009018">
    <property type="entry name" value="Signal_recog_particle_SRP9/14"/>
</dbReference>